<dbReference type="SMART" id="SM01057">
    <property type="entry name" value="Carb_anhydrase"/>
    <property type="match status" value="1"/>
</dbReference>
<keyword evidence="5 8" id="KW-0862">Zinc</keyword>
<feature type="domain" description="Alpha-carbonic anhydrase" evidence="10">
    <location>
        <begin position="30"/>
        <end position="271"/>
    </location>
</feature>
<dbReference type="EC" id="4.2.1.1" evidence="3 8"/>
<dbReference type="AlphaFoldDB" id="A0A816DDU6"/>
<protein>
    <recommendedName>
        <fullName evidence="3 8">Carbonic anhydrase</fullName>
        <ecNumber evidence="3 8">4.2.1.1</ecNumber>
    </recommendedName>
</protein>
<dbReference type="GO" id="GO:0008270">
    <property type="term" value="F:zinc ion binding"/>
    <property type="evidence" value="ECO:0007669"/>
    <property type="project" value="UniProtKB-UniRule"/>
</dbReference>
<keyword evidence="6 8" id="KW-0456">Lyase</keyword>
<evidence type="ECO:0000313" key="12">
    <source>
        <dbReference type="EMBL" id="CAF1632831.1"/>
    </source>
</evidence>
<evidence type="ECO:0000259" key="10">
    <source>
        <dbReference type="PROSITE" id="PS51144"/>
    </source>
</evidence>
<feature type="transmembrane region" description="Helical" evidence="9">
    <location>
        <begin position="293"/>
        <end position="313"/>
    </location>
</feature>
<dbReference type="OrthoDB" id="429145at2759"/>
<evidence type="ECO:0000256" key="7">
    <source>
        <dbReference type="ARBA" id="ARBA00048348"/>
    </source>
</evidence>
<dbReference type="Proteomes" id="UP000663828">
    <property type="component" value="Unassembled WGS sequence"/>
</dbReference>
<dbReference type="Gene3D" id="3.10.200.10">
    <property type="entry name" value="Alpha carbonic anhydrase"/>
    <property type="match status" value="1"/>
</dbReference>
<dbReference type="EMBL" id="CAJNOJ010000176">
    <property type="protein sequence ID" value="CAF1245131.1"/>
    <property type="molecule type" value="Genomic_DNA"/>
</dbReference>
<organism evidence="12 13">
    <name type="scientific">Adineta ricciae</name>
    <name type="common">Rotifer</name>
    <dbReference type="NCBI Taxonomy" id="249248"/>
    <lineage>
        <taxon>Eukaryota</taxon>
        <taxon>Metazoa</taxon>
        <taxon>Spiralia</taxon>
        <taxon>Gnathifera</taxon>
        <taxon>Rotifera</taxon>
        <taxon>Eurotatoria</taxon>
        <taxon>Bdelloidea</taxon>
        <taxon>Adinetida</taxon>
        <taxon>Adinetidae</taxon>
        <taxon>Adineta</taxon>
    </lineage>
</organism>
<feature type="chain" id="PRO_5035953275" description="Carbonic anhydrase" evidence="8">
    <location>
        <begin position="23"/>
        <end position="316"/>
    </location>
</feature>
<dbReference type="InterPro" id="IPR018338">
    <property type="entry name" value="Carbonic_anhydrase_a-class_CS"/>
</dbReference>
<evidence type="ECO:0000256" key="3">
    <source>
        <dbReference type="ARBA" id="ARBA00012925"/>
    </source>
</evidence>
<keyword evidence="13" id="KW-1185">Reference proteome</keyword>
<keyword evidence="8" id="KW-0732">Signal</keyword>
<dbReference type="EMBL" id="CAJNOR010008409">
    <property type="protein sequence ID" value="CAF1632831.1"/>
    <property type="molecule type" value="Genomic_DNA"/>
</dbReference>
<comment type="caution">
    <text evidence="12">The sequence shown here is derived from an EMBL/GenBank/DDBJ whole genome shotgun (WGS) entry which is preliminary data.</text>
</comment>
<keyword evidence="9" id="KW-1133">Transmembrane helix</keyword>
<feature type="signal peptide" evidence="8">
    <location>
        <begin position="1"/>
        <end position="22"/>
    </location>
</feature>
<reference evidence="12" key="1">
    <citation type="submission" date="2021-02" db="EMBL/GenBank/DDBJ databases">
        <authorList>
            <person name="Nowell W R."/>
        </authorList>
    </citation>
    <scope>NUCLEOTIDE SEQUENCE</scope>
</reference>
<evidence type="ECO:0000256" key="2">
    <source>
        <dbReference type="ARBA" id="ARBA00010718"/>
    </source>
</evidence>
<evidence type="ECO:0000256" key="8">
    <source>
        <dbReference type="RuleBase" id="RU367011"/>
    </source>
</evidence>
<dbReference type="Proteomes" id="UP000663852">
    <property type="component" value="Unassembled WGS sequence"/>
</dbReference>
<dbReference type="PANTHER" id="PTHR18952">
    <property type="entry name" value="CARBONIC ANHYDRASE"/>
    <property type="match status" value="1"/>
</dbReference>
<comment type="function">
    <text evidence="1 8">Reversible hydration of carbon dioxide.</text>
</comment>
<dbReference type="GO" id="GO:0004089">
    <property type="term" value="F:carbonate dehydratase activity"/>
    <property type="evidence" value="ECO:0007669"/>
    <property type="project" value="UniProtKB-UniRule"/>
</dbReference>
<evidence type="ECO:0000313" key="11">
    <source>
        <dbReference type="EMBL" id="CAF1245131.1"/>
    </source>
</evidence>
<evidence type="ECO:0000256" key="1">
    <source>
        <dbReference type="ARBA" id="ARBA00002904"/>
    </source>
</evidence>
<dbReference type="PROSITE" id="PS51144">
    <property type="entry name" value="ALPHA_CA_2"/>
    <property type="match status" value="1"/>
</dbReference>
<keyword evidence="9" id="KW-0812">Transmembrane</keyword>
<dbReference type="SUPFAM" id="SSF51069">
    <property type="entry name" value="Carbonic anhydrase"/>
    <property type="match status" value="1"/>
</dbReference>
<dbReference type="InterPro" id="IPR036398">
    <property type="entry name" value="CA_dom_sf"/>
</dbReference>
<gene>
    <name evidence="11" type="ORF">EDS130_LOCUS27664</name>
    <name evidence="12" type="ORF">XAT740_LOCUS51949</name>
</gene>
<evidence type="ECO:0000313" key="13">
    <source>
        <dbReference type="Proteomes" id="UP000663828"/>
    </source>
</evidence>
<proteinExistence type="inferred from homology"/>
<dbReference type="Pfam" id="PF00194">
    <property type="entry name" value="Carb_anhydrase"/>
    <property type="match status" value="1"/>
</dbReference>
<comment type="cofactor">
    <cofactor evidence="8">
        <name>Zn(2+)</name>
        <dbReference type="ChEBI" id="CHEBI:29105"/>
    </cofactor>
</comment>
<evidence type="ECO:0000256" key="6">
    <source>
        <dbReference type="ARBA" id="ARBA00023239"/>
    </source>
</evidence>
<dbReference type="PANTHER" id="PTHR18952:SF265">
    <property type="entry name" value="CARBONIC ANHYDRASE"/>
    <property type="match status" value="1"/>
</dbReference>
<evidence type="ECO:0000256" key="9">
    <source>
        <dbReference type="SAM" id="Phobius"/>
    </source>
</evidence>
<comment type="catalytic activity">
    <reaction evidence="7 8">
        <text>hydrogencarbonate + H(+) = CO2 + H2O</text>
        <dbReference type="Rhea" id="RHEA:10748"/>
        <dbReference type="ChEBI" id="CHEBI:15377"/>
        <dbReference type="ChEBI" id="CHEBI:15378"/>
        <dbReference type="ChEBI" id="CHEBI:16526"/>
        <dbReference type="ChEBI" id="CHEBI:17544"/>
        <dbReference type="EC" id="4.2.1.1"/>
    </reaction>
</comment>
<keyword evidence="4 8" id="KW-0479">Metal-binding</keyword>
<accession>A0A816DDU6</accession>
<sequence>MFRTFLFYFLFFFFSFIQLSNLQTVSPLEHEWDYAREGPDTWLHRYESCEGDAQSPINIRTSQVKFDPKLTSPLVFNGYNTNSTLLVWNFTHNGHTIVAYPPPLARLSMSGGGLLTEYYLIQFHFHWGYNAFQGSEHTINEQKFPLEVHFVHRAAFTNSYAVLGILFERQRDDNPYLYELLSILNRTVNSSVAIEQQLNLSRIIPTASPPKFYRYNGSLTTPPCTEGVIWTILKRPVSISEYQLRALLSNAIPFNFRPPQKLHSRKVYANFQGDDHEGAEEGEGEGHGGHHSSASACIGEFVLIFISLLVYFFRIQ</sequence>
<name>A0A816DDU6_ADIRI</name>
<dbReference type="CDD" id="cd00326">
    <property type="entry name" value="alpha_CA"/>
    <property type="match status" value="1"/>
</dbReference>
<dbReference type="InterPro" id="IPR001148">
    <property type="entry name" value="CA_dom"/>
</dbReference>
<dbReference type="GO" id="GO:0005886">
    <property type="term" value="C:plasma membrane"/>
    <property type="evidence" value="ECO:0007669"/>
    <property type="project" value="TreeGrafter"/>
</dbReference>
<evidence type="ECO:0000256" key="5">
    <source>
        <dbReference type="ARBA" id="ARBA00022833"/>
    </source>
</evidence>
<dbReference type="PROSITE" id="PS00162">
    <property type="entry name" value="ALPHA_CA_1"/>
    <property type="match status" value="1"/>
</dbReference>
<keyword evidence="9" id="KW-0472">Membrane</keyword>
<evidence type="ECO:0000256" key="4">
    <source>
        <dbReference type="ARBA" id="ARBA00022723"/>
    </source>
</evidence>
<comment type="similarity">
    <text evidence="2 8">Belongs to the alpha-carbonic anhydrase family.</text>
</comment>
<dbReference type="InterPro" id="IPR023561">
    <property type="entry name" value="Carbonic_anhydrase_a-class"/>
</dbReference>